<sequence>MLTHFAAAIGVLGLLTVVPGPDMAVVTRRAIEAGRADALRTVGGIATGLLVWGALTVAGLAAVLAASPAAYLAVKLLGAGYLVFLGVRALWHNRRAATAPAETGTGTGTETGAETGTGTGTETGTRATAGSPWRTGLISNVLNPKIAVSYTGLLPTLAPPRLPAAWAMTLLVLLHAGLTLAWLSGYVLLLSKAGPVLRTPRVHRALGWTTGVVLIGFGLAVATTSA</sequence>
<keyword evidence="4 7" id="KW-1133">Transmembrane helix</keyword>
<keyword evidence="3 7" id="KW-0812">Transmembrane</keyword>
<feature type="compositionally biased region" description="Gly residues" evidence="6">
    <location>
        <begin position="105"/>
        <end position="121"/>
    </location>
</feature>
<evidence type="ECO:0000256" key="2">
    <source>
        <dbReference type="ARBA" id="ARBA00022475"/>
    </source>
</evidence>
<feature type="transmembrane region" description="Helical" evidence="7">
    <location>
        <begin position="164"/>
        <end position="190"/>
    </location>
</feature>
<reference evidence="8 9" key="1">
    <citation type="submission" date="2023-02" db="EMBL/GenBank/DDBJ databases">
        <title>Streptomyces sp. SCA4-21 with antifungal activity against Fusarium oxysporum f. sp. cubense, Streptomyces sp. SCA2-17 with antifungal activity against Fusarium oxysporum f. sp. cubense.</title>
        <authorList>
            <person name="Qi D."/>
        </authorList>
    </citation>
    <scope>NUCLEOTIDE SEQUENCE [LARGE SCALE GENOMIC DNA]</scope>
    <source>
        <strain evidence="8 9">SCA4-21</strain>
    </source>
</reference>
<organism evidence="8 9">
    <name type="scientific">Streptomyces luomodiensis</name>
    <dbReference type="NCBI Taxonomy" id="3026192"/>
    <lineage>
        <taxon>Bacteria</taxon>
        <taxon>Bacillati</taxon>
        <taxon>Actinomycetota</taxon>
        <taxon>Actinomycetes</taxon>
        <taxon>Kitasatosporales</taxon>
        <taxon>Streptomycetaceae</taxon>
        <taxon>Streptomyces</taxon>
    </lineage>
</organism>
<keyword evidence="9" id="KW-1185">Reference proteome</keyword>
<evidence type="ECO:0000313" key="9">
    <source>
        <dbReference type="Proteomes" id="UP001305606"/>
    </source>
</evidence>
<dbReference type="PIRSF" id="PIRSF006324">
    <property type="entry name" value="LeuE"/>
    <property type="match status" value="1"/>
</dbReference>
<feature type="region of interest" description="Disordered" evidence="6">
    <location>
        <begin position="98"/>
        <end position="129"/>
    </location>
</feature>
<dbReference type="PANTHER" id="PTHR30086:SF20">
    <property type="entry name" value="ARGININE EXPORTER PROTEIN ARGO-RELATED"/>
    <property type="match status" value="1"/>
</dbReference>
<keyword evidence="2" id="KW-1003">Cell membrane</keyword>
<evidence type="ECO:0000256" key="7">
    <source>
        <dbReference type="SAM" id="Phobius"/>
    </source>
</evidence>
<feature type="transmembrane region" description="Helical" evidence="7">
    <location>
        <begin position="202"/>
        <end position="222"/>
    </location>
</feature>
<proteinExistence type="predicted"/>
<evidence type="ECO:0000256" key="4">
    <source>
        <dbReference type="ARBA" id="ARBA00022989"/>
    </source>
</evidence>
<feature type="transmembrane region" description="Helical" evidence="7">
    <location>
        <begin position="72"/>
        <end position="91"/>
    </location>
</feature>
<dbReference type="PANTHER" id="PTHR30086">
    <property type="entry name" value="ARGININE EXPORTER PROTEIN ARGO"/>
    <property type="match status" value="1"/>
</dbReference>
<dbReference type="EMBL" id="CP117522">
    <property type="protein sequence ID" value="WNF00607.1"/>
    <property type="molecule type" value="Genomic_DNA"/>
</dbReference>
<dbReference type="Proteomes" id="UP001305606">
    <property type="component" value="Chromosome"/>
</dbReference>
<evidence type="ECO:0000256" key="5">
    <source>
        <dbReference type="ARBA" id="ARBA00023136"/>
    </source>
</evidence>
<dbReference type="Pfam" id="PF01810">
    <property type="entry name" value="LysE"/>
    <property type="match status" value="1"/>
</dbReference>
<evidence type="ECO:0000256" key="3">
    <source>
        <dbReference type="ARBA" id="ARBA00022692"/>
    </source>
</evidence>
<keyword evidence="5 7" id="KW-0472">Membrane</keyword>
<comment type="subcellular location">
    <subcellularLocation>
        <location evidence="1">Cell membrane</location>
        <topology evidence="1">Multi-pass membrane protein</topology>
    </subcellularLocation>
</comment>
<protein>
    <submittedName>
        <fullName evidence="8">LysE family translocator</fullName>
    </submittedName>
</protein>
<accession>A0ABY9V7I0</accession>
<dbReference type="InterPro" id="IPR001123">
    <property type="entry name" value="LeuE-type"/>
</dbReference>
<dbReference type="RefSeq" id="WP_311038968.1">
    <property type="nucleotide sequence ID" value="NZ_CP117522.1"/>
</dbReference>
<evidence type="ECO:0000313" key="8">
    <source>
        <dbReference type="EMBL" id="WNF00607.1"/>
    </source>
</evidence>
<feature type="transmembrane region" description="Helical" evidence="7">
    <location>
        <begin position="45"/>
        <end position="65"/>
    </location>
</feature>
<evidence type="ECO:0000256" key="6">
    <source>
        <dbReference type="SAM" id="MobiDB-lite"/>
    </source>
</evidence>
<evidence type="ECO:0000256" key="1">
    <source>
        <dbReference type="ARBA" id="ARBA00004651"/>
    </source>
</evidence>
<name>A0ABY9V7I0_9ACTN</name>
<gene>
    <name evidence="8" type="ORF">PS467_37410</name>
</gene>